<gene>
    <name evidence="1" type="ORF">AN2V17_09240</name>
</gene>
<organism evidence="1 2">
    <name type="scientific">Vallitalea maricola</name>
    <dbReference type="NCBI Taxonomy" id="3074433"/>
    <lineage>
        <taxon>Bacteria</taxon>
        <taxon>Bacillati</taxon>
        <taxon>Bacillota</taxon>
        <taxon>Clostridia</taxon>
        <taxon>Lachnospirales</taxon>
        <taxon>Vallitaleaceae</taxon>
        <taxon>Vallitalea</taxon>
    </lineage>
</organism>
<comment type="caution">
    <text evidence="1">The sequence shown here is derived from an EMBL/GenBank/DDBJ whole genome shotgun (WGS) entry which is preliminary data.</text>
</comment>
<reference evidence="1" key="1">
    <citation type="submission" date="2023-09" db="EMBL/GenBank/DDBJ databases">
        <title>Vallitalea sediminicola and Vallitalea maricola sp. nov., anaerobic bacteria isolated from marine sediment.</title>
        <authorList>
            <person name="Hirano S."/>
            <person name="Maeda A."/>
            <person name="Terahara T."/>
            <person name="Mori K."/>
            <person name="Hamada M."/>
            <person name="Matsumoto R."/>
            <person name="Kobayashi T."/>
        </authorList>
    </citation>
    <scope>NUCLEOTIDE SEQUENCE</scope>
    <source>
        <strain evidence="1">AN17-2</strain>
    </source>
</reference>
<keyword evidence="2" id="KW-1185">Reference proteome</keyword>
<evidence type="ECO:0000313" key="2">
    <source>
        <dbReference type="Proteomes" id="UP001374599"/>
    </source>
</evidence>
<proteinExistence type="predicted"/>
<protein>
    <submittedName>
        <fullName evidence="1">DUF2691 family protein</fullName>
    </submittedName>
</protein>
<dbReference type="Proteomes" id="UP001374599">
    <property type="component" value="Unassembled WGS sequence"/>
</dbReference>
<dbReference type="EMBL" id="BTPU01000012">
    <property type="protein sequence ID" value="GMQ61695.1"/>
    <property type="molecule type" value="Genomic_DNA"/>
</dbReference>
<accession>A0ACB5UFQ2</accession>
<evidence type="ECO:0000313" key="1">
    <source>
        <dbReference type="EMBL" id="GMQ61695.1"/>
    </source>
</evidence>
<name>A0ACB5UFQ2_9FIRM</name>
<sequence>MEKRGVRFLVPNEYGHLIQDVLNTIDIERYFWHIDSDEIYISNDNEGIIDNLFSRDKKNNILSGKKFKKLISENIYSTIFGEFKAFTKSSEVTEIDTFEDFIKSKCEIVLLIVDSIYYDIYCKDVNTILSIYESAVQSGYDNVEFIDEKDSRTRLLVW</sequence>